<dbReference type="GO" id="GO:0009847">
    <property type="term" value="P:spore germination"/>
    <property type="evidence" value="ECO:0007669"/>
    <property type="project" value="InterPro"/>
</dbReference>
<evidence type="ECO:0000313" key="10">
    <source>
        <dbReference type="EMBL" id="SFF57651.1"/>
    </source>
</evidence>
<evidence type="ECO:0000313" key="11">
    <source>
        <dbReference type="Proteomes" id="UP000198897"/>
    </source>
</evidence>
<dbReference type="Pfam" id="PF25198">
    <property type="entry name" value="Spore_GerAC_N"/>
    <property type="match status" value="1"/>
</dbReference>
<evidence type="ECO:0000256" key="6">
    <source>
        <dbReference type="ARBA" id="ARBA00023139"/>
    </source>
</evidence>
<evidence type="ECO:0000256" key="1">
    <source>
        <dbReference type="ARBA" id="ARBA00004635"/>
    </source>
</evidence>
<dbReference type="InterPro" id="IPR057336">
    <property type="entry name" value="GerAC_N"/>
</dbReference>
<evidence type="ECO:0000256" key="7">
    <source>
        <dbReference type="ARBA" id="ARBA00023288"/>
    </source>
</evidence>
<evidence type="ECO:0000259" key="8">
    <source>
        <dbReference type="Pfam" id="PF05504"/>
    </source>
</evidence>
<keyword evidence="3" id="KW-0309">Germination</keyword>
<keyword evidence="4" id="KW-0732">Signal</keyword>
<evidence type="ECO:0000259" key="9">
    <source>
        <dbReference type="Pfam" id="PF25198"/>
    </source>
</evidence>
<evidence type="ECO:0000256" key="2">
    <source>
        <dbReference type="ARBA" id="ARBA00007886"/>
    </source>
</evidence>
<feature type="domain" description="Spore germination GerAC-like C-terminal" evidence="8">
    <location>
        <begin position="199"/>
        <end position="354"/>
    </location>
</feature>
<dbReference type="NCBIfam" id="TIGR02887">
    <property type="entry name" value="spore_ger_x_C"/>
    <property type="match status" value="1"/>
</dbReference>
<proteinExistence type="inferred from homology"/>
<dbReference type="InterPro" id="IPR046953">
    <property type="entry name" value="Spore_GerAC-like_C"/>
</dbReference>
<dbReference type="InterPro" id="IPR008844">
    <property type="entry name" value="Spore_GerAC-like"/>
</dbReference>
<dbReference type="AlphaFoldDB" id="A0A1I2JXU3"/>
<sequence>MKHNPLFHSLLVLTFFLTGCLPHKSIEDAALVDVAAFDLIDEEKIKGTMLIPQFIQDETGGVEEKHISSVGESVQEIYRNVESKSSKPLRMGKVSMIFFGDELAKKDISRYIDFLQRDPDIGREVYLGVVAGNAEDLIKGKYSKTEPTGEYIEQLMEQNTTKYIPTQNLQKFLYAYYSDGMDPSLPYFQKEGKEMKLAGYVFFDKNKMVYSIPFSEAFVLKLLSQDFKNGLQPIEYKDHQVALENIGSKVKYRIKGDKNNPEFHINLKVNGMVGEIVPANRKIATKELEKAFKDYFTEHTTQLIQEFQENNIDPLGLGEVIKNRHGNFDPEKWKEKYPNIPVKVNVSVRILEKGIAG</sequence>
<evidence type="ECO:0000256" key="3">
    <source>
        <dbReference type="ARBA" id="ARBA00022544"/>
    </source>
</evidence>
<dbReference type="RefSeq" id="WP_089749611.1">
    <property type="nucleotide sequence ID" value="NZ_FOOG01000002.1"/>
</dbReference>
<reference evidence="11" key="1">
    <citation type="submission" date="2016-10" db="EMBL/GenBank/DDBJ databases">
        <authorList>
            <person name="Varghese N."/>
            <person name="Submissions S."/>
        </authorList>
    </citation>
    <scope>NUCLEOTIDE SEQUENCE [LARGE SCALE GENOMIC DNA]</scope>
    <source>
        <strain evidence="11">FP5</strain>
    </source>
</reference>
<comment type="subcellular location">
    <subcellularLocation>
        <location evidence="1">Membrane</location>
        <topology evidence="1">Lipid-anchor</topology>
    </subcellularLocation>
</comment>
<keyword evidence="11" id="KW-1185">Reference proteome</keyword>
<dbReference type="InterPro" id="IPR038501">
    <property type="entry name" value="Spore_GerAC_C_sf"/>
</dbReference>
<dbReference type="Pfam" id="PF05504">
    <property type="entry name" value="Spore_GerAC"/>
    <property type="match status" value="1"/>
</dbReference>
<evidence type="ECO:0000256" key="4">
    <source>
        <dbReference type="ARBA" id="ARBA00022729"/>
    </source>
</evidence>
<dbReference type="GO" id="GO:0016020">
    <property type="term" value="C:membrane"/>
    <property type="evidence" value="ECO:0007669"/>
    <property type="project" value="UniProtKB-SubCell"/>
</dbReference>
<evidence type="ECO:0000256" key="5">
    <source>
        <dbReference type="ARBA" id="ARBA00023136"/>
    </source>
</evidence>
<dbReference type="OrthoDB" id="2592518at2"/>
<keyword evidence="5" id="KW-0472">Membrane</keyword>
<keyword evidence="7" id="KW-0449">Lipoprotein</keyword>
<accession>A0A1I2JXU3</accession>
<name>A0A1I2JXU3_9BACI</name>
<keyword evidence="6" id="KW-0564">Palmitate</keyword>
<protein>
    <submittedName>
        <fullName evidence="10">Germination protein, Ger(X)C family</fullName>
    </submittedName>
</protein>
<organism evidence="10 11">
    <name type="scientific">Halobacillus alkaliphilus</name>
    <dbReference type="NCBI Taxonomy" id="396056"/>
    <lineage>
        <taxon>Bacteria</taxon>
        <taxon>Bacillati</taxon>
        <taxon>Bacillota</taxon>
        <taxon>Bacilli</taxon>
        <taxon>Bacillales</taxon>
        <taxon>Bacillaceae</taxon>
        <taxon>Halobacillus</taxon>
    </lineage>
</organism>
<dbReference type="PROSITE" id="PS51257">
    <property type="entry name" value="PROKAR_LIPOPROTEIN"/>
    <property type="match status" value="1"/>
</dbReference>
<dbReference type="EMBL" id="FOOG01000002">
    <property type="protein sequence ID" value="SFF57651.1"/>
    <property type="molecule type" value="Genomic_DNA"/>
</dbReference>
<feature type="domain" description="Spore germination protein N-terminal" evidence="9">
    <location>
        <begin position="24"/>
        <end position="189"/>
    </location>
</feature>
<comment type="similarity">
    <text evidence="2">Belongs to the GerABKC lipoprotein family.</text>
</comment>
<dbReference type="PANTHER" id="PTHR35789">
    <property type="entry name" value="SPORE GERMINATION PROTEIN B3"/>
    <property type="match status" value="1"/>
</dbReference>
<dbReference type="PANTHER" id="PTHR35789:SF1">
    <property type="entry name" value="SPORE GERMINATION PROTEIN B3"/>
    <property type="match status" value="1"/>
</dbReference>
<gene>
    <name evidence="10" type="ORF">SAMN05216353_10297</name>
</gene>
<dbReference type="Gene3D" id="3.30.300.210">
    <property type="entry name" value="Nutrient germinant receptor protein C, domain 3"/>
    <property type="match status" value="1"/>
</dbReference>
<dbReference type="Proteomes" id="UP000198897">
    <property type="component" value="Unassembled WGS sequence"/>
</dbReference>